<dbReference type="InterPro" id="IPR016300">
    <property type="entry name" value="ATPase_ArsA/GET3"/>
</dbReference>
<dbReference type="EMBL" id="JAERTX010000013">
    <property type="protein sequence ID" value="MBM9461002.1"/>
    <property type="molecule type" value="Genomic_DNA"/>
</dbReference>
<dbReference type="Pfam" id="PF02374">
    <property type="entry name" value="ArsA_ATPase"/>
    <property type="match status" value="1"/>
</dbReference>
<feature type="region of interest" description="Disordered" evidence="1">
    <location>
        <begin position="1"/>
        <end position="20"/>
    </location>
</feature>
<dbReference type="GO" id="GO:0005524">
    <property type="term" value="F:ATP binding"/>
    <property type="evidence" value="ECO:0007669"/>
    <property type="project" value="InterPro"/>
</dbReference>
<keyword evidence="4" id="KW-1185">Reference proteome</keyword>
<dbReference type="InterPro" id="IPR027417">
    <property type="entry name" value="P-loop_NTPase"/>
</dbReference>
<proteinExistence type="predicted"/>
<evidence type="ECO:0000259" key="2">
    <source>
        <dbReference type="Pfam" id="PF02374"/>
    </source>
</evidence>
<dbReference type="GO" id="GO:0016887">
    <property type="term" value="F:ATP hydrolysis activity"/>
    <property type="evidence" value="ECO:0007669"/>
    <property type="project" value="InterPro"/>
</dbReference>
<sequence length="403" mass="43323">MARSAGRSSRVGPATAPHRPAGALDVDALIDDRHTSIIVCCGSGGVGKTTTSAALALRAAERGRRVVVLTIDPARRLAQSMGIDQLDNTPRPVSGVEGPGRLDAMMLDMKRTFDEVVLAQASPEKAQQILANPFYVALSSSFAGTQEYMAMEKLGQLHREHVVPGSEAEGDYDLIVVDTPPSRSALDFLDAPERLSSFLDGRFVRLLLAPAKGPAKLMTAGFNLITNALTRILGAQFLKDLQTFVTALDTVFGGFRQRAQQTYALLKADGTAFLVIAAPEPDALREAAYFVERLSEDDMPLAGMVVNRASAEPAEMLSAEEALSAAERLRQQDPGSLTAGLLRLHGDRMRLVERERTLRARFATAHPQVATAVVPALAGDVHDLDGLRRIGELLAESHETLAR</sequence>
<gene>
    <name evidence="3" type="ORF">JK386_13965</name>
</gene>
<dbReference type="PANTHER" id="PTHR10803:SF26">
    <property type="entry name" value="ANION TRANSPORTER ATPASE-RELATED"/>
    <property type="match status" value="1"/>
</dbReference>
<evidence type="ECO:0000313" key="4">
    <source>
        <dbReference type="Proteomes" id="UP000663791"/>
    </source>
</evidence>
<dbReference type="Proteomes" id="UP000663791">
    <property type="component" value="Unassembled WGS sequence"/>
</dbReference>
<dbReference type="PANTHER" id="PTHR10803">
    <property type="entry name" value="ARSENICAL PUMP-DRIVING ATPASE ARSENITE-TRANSLOCATING ATPASE"/>
    <property type="match status" value="1"/>
</dbReference>
<dbReference type="SUPFAM" id="SSF52540">
    <property type="entry name" value="P-loop containing nucleoside triphosphate hydrolases"/>
    <property type="match status" value="1"/>
</dbReference>
<protein>
    <submittedName>
        <fullName evidence="3">ArsA family ATPase</fullName>
    </submittedName>
</protein>
<dbReference type="AlphaFoldDB" id="A0A938Y885"/>
<dbReference type="RefSeq" id="WP_205292318.1">
    <property type="nucleotide sequence ID" value="NZ_CP074406.1"/>
</dbReference>
<comment type="caution">
    <text evidence="3">The sequence shown here is derived from an EMBL/GenBank/DDBJ whole genome shotgun (WGS) entry which is preliminary data.</text>
</comment>
<dbReference type="Gene3D" id="3.40.50.300">
    <property type="entry name" value="P-loop containing nucleotide triphosphate hydrolases"/>
    <property type="match status" value="1"/>
</dbReference>
<accession>A0A938Y885</accession>
<dbReference type="InterPro" id="IPR025723">
    <property type="entry name" value="ArsA/GET3_ATPase-like"/>
</dbReference>
<name>A0A938Y885_9ACTN</name>
<organism evidence="3 4">
    <name type="scientific">Nocardioides faecalis</name>
    <dbReference type="NCBI Taxonomy" id="2803858"/>
    <lineage>
        <taxon>Bacteria</taxon>
        <taxon>Bacillati</taxon>
        <taxon>Actinomycetota</taxon>
        <taxon>Actinomycetes</taxon>
        <taxon>Propionibacteriales</taxon>
        <taxon>Nocardioidaceae</taxon>
        <taxon>Nocardioides</taxon>
    </lineage>
</organism>
<evidence type="ECO:0000313" key="3">
    <source>
        <dbReference type="EMBL" id="MBM9461002.1"/>
    </source>
</evidence>
<feature type="domain" description="ArsA/GET3 Anion-transporting ATPase-like" evidence="2">
    <location>
        <begin position="36"/>
        <end position="314"/>
    </location>
</feature>
<reference evidence="3" key="1">
    <citation type="submission" date="2021-01" db="EMBL/GenBank/DDBJ databases">
        <title>Novel species in genus Nocardioides.</title>
        <authorList>
            <person name="Zhang G."/>
        </authorList>
    </citation>
    <scope>NUCLEOTIDE SEQUENCE</scope>
    <source>
        <strain evidence="3">Zg-536</strain>
    </source>
</reference>
<evidence type="ECO:0000256" key="1">
    <source>
        <dbReference type="SAM" id="MobiDB-lite"/>
    </source>
</evidence>